<evidence type="ECO:0000313" key="2">
    <source>
        <dbReference type="EMBL" id="UOA16516.1"/>
    </source>
</evidence>
<feature type="transmembrane region" description="Helical" evidence="1">
    <location>
        <begin position="52"/>
        <end position="69"/>
    </location>
</feature>
<reference evidence="3" key="1">
    <citation type="journal article" date="2022" name="Microorganisms">
        <title>Beyond the ABCs#Discovery of Three New Plasmid Types in Rhodobacterales (RepQ, RepY, RepW).</title>
        <authorList>
            <person name="Freese H.M."/>
            <person name="Ringel V."/>
            <person name="Overmann J."/>
            <person name="Petersen J."/>
        </authorList>
    </citation>
    <scope>NUCLEOTIDE SEQUENCE [LARGE SCALE GENOMIC DNA]</scope>
    <source>
        <strain evidence="3">DSM 109990</strain>
        <plasmid evidence="3">pDSM109990_a</plasmid>
    </source>
</reference>
<sequence>MRDRPKPQSTPLSVKQRRLIAIWLTAGLAAGIAALTLMPLNTPQAIPGTDKIHHIIAFMALTLPCAAFYPKALFQVMVAAVTYGALIEVIQPYIGRSGELTDFFADLAGIGLGVSIGLLLNIILKSSALLRPLRG</sequence>
<accession>A0ABY3ZPG3</accession>
<feature type="transmembrane region" description="Helical" evidence="1">
    <location>
        <begin position="76"/>
        <end position="95"/>
    </location>
</feature>
<dbReference type="NCBIfam" id="NF037970">
    <property type="entry name" value="vanZ_1"/>
    <property type="match status" value="1"/>
</dbReference>
<dbReference type="Proteomes" id="UP000831019">
    <property type="component" value="Plasmid pDSM109990_a"/>
</dbReference>
<proteinExistence type="predicted"/>
<keyword evidence="3" id="KW-1185">Reference proteome</keyword>
<keyword evidence="2" id="KW-0614">Plasmid</keyword>
<organism evidence="2 3">
    <name type="scientific">Sulfitobacter dubius</name>
    <dbReference type="NCBI Taxonomy" id="218673"/>
    <lineage>
        <taxon>Bacteria</taxon>
        <taxon>Pseudomonadati</taxon>
        <taxon>Pseudomonadota</taxon>
        <taxon>Alphaproteobacteria</taxon>
        <taxon>Rhodobacterales</taxon>
        <taxon>Roseobacteraceae</taxon>
        <taxon>Sulfitobacter</taxon>
    </lineage>
</organism>
<dbReference type="EMBL" id="CP085145">
    <property type="protein sequence ID" value="UOA16516.1"/>
    <property type="molecule type" value="Genomic_DNA"/>
</dbReference>
<keyword evidence="1" id="KW-0812">Transmembrane</keyword>
<gene>
    <name evidence="2" type="ORF">DSM109990_03400</name>
</gene>
<feature type="transmembrane region" description="Helical" evidence="1">
    <location>
        <begin position="107"/>
        <end position="124"/>
    </location>
</feature>
<evidence type="ECO:0000256" key="1">
    <source>
        <dbReference type="SAM" id="Phobius"/>
    </source>
</evidence>
<evidence type="ECO:0000313" key="3">
    <source>
        <dbReference type="Proteomes" id="UP000831019"/>
    </source>
</evidence>
<evidence type="ECO:0008006" key="4">
    <source>
        <dbReference type="Google" id="ProtNLM"/>
    </source>
</evidence>
<feature type="transmembrane region" description="Helical" evidence="1">
    <location>
        <begin position="20"/>
        <end position="40"/>
    </location>
</feature>
<protein>
    <recommendedName>
        <fullName evidence="4">VanZ like family protein</fullName>
    </recommendedName>
</protein>
<name>A0ABY3ZPG3_9RHOB</name>
<geneLocation type="plasmid" evidence="2 3">
    <name>pDSM109990_a</name>
</geneLocation>
<keyword evidence="1" id="KW-0472">Membrane</keyword>
<keyword evidence="1" id="KW-1133">Transmembrane helix</keyword>